<protein>
    <submittedName>
        <fullName evidence="2">Uncharacterized protein</fullName>
    </submittedName>
</protein>
<evidence type="ECO:0000313" key="2">
    <source>
        <dbReference type="EnsemblPlants" id="Pp3c16_6920V3.4"/>
    </source>
</evidence>
<dbReference type="GO" id="GO:0009941">
    <property type="term" value="C:chloroplast envelope"/>
    <property type="evidence" value="ECO:0000318"/>
    <property type="project" value="GO_Central"/>
</dbReference>
<reference evidence="2" key="3">
    <citation type="submission" date="2020-12" db="UniProtKB">
        <authorList>
            <consortium name="EnsemblPlants"/>
        </authorList>
    </citation>
    <scope>IDENTIFICATION</scope>
</reference>
<dbReference type="InParanoid" id="A0A7I4BDT0"/>
<reference evidence="2 3" key="1">
    <citation type="journal article" date="2008" name="Science">
        <title>The Physcomitrella genome reveals evolutionary insights into the conquest of land by plants.</title>
        <authorList>
            <person name="Rensing S."/>
            <person name="Lang D."/>
            <person name="Zimmer A."/>
            <person name="Terry A."/>
            <person name="Salamov A."/>
            <person name="Shapiro H."/>
            <person name="Nishiyama T."/>
            <person name="Perroud P.-F."/>
            <person name="Lindquist E."/>
            <person name="Kamisugi Y."/>
            <person name="Tanahashi T."/>
            <person name="Sakakibara K."/>
            <person name="Fujita T."/>
            <person name="Oishi K."/>
            <person name="Shin-I T."/>
            <person name="Kuroki Y."/>
            <person name="Toyoda A."/>
            <person name="Suzuki Y."/>
            <person name="Hashimoto A."/>
            <person name="Yamaguchi K."/>
            <person name="Sugano A."/>
            <person name="Kohara Y."/>
            <person name="Fujiyama A."/>
            <person name="Anterola A."/>
            <person name="Aoki S."/>
            <person name="Ashton N."/>
            <person name="Barbazuk W.B."/>
            <person name="Barker E."/>
            <person name="Bennetzen J."/>
            <person name="Bezanilla M."/>
            <person name="Blankenship R."/>
            <person name="Cho S.H."/>
            <person name="Dutcher S."/>
            <person name="Estelle M."/>
            <person name="Fawcett J.A."/>
            <person name="Gundlach H."/>
            <person name="Hanada K."/>
            <person name="Heyl A."/>
            <person name="Hicks K.A."/>
            <person name="Hugh J."/>
            <person name="Lohr M."/>
            <person name="Mayer K."/>
            <person name="Melkozernov A."/>
            <person name="Murata T."/>
            <person name="Nelson D."/>
            <person name="Pils B."/>
            <person name="Prigge M."/>
            <person name="Reiss B."/>
            <person name="Renner T."/>
            <person name="Rombauts S."/>
            <person name="Rushton P."/>
            <person name="Sanderfoot A."/>
            <person name="Schween G."/>
            <person name="Shiu S.-H."/>
            <person name="Stueber K."/>
            <person name="Theodoulou F.L."/>
            <person name="Tu H."/>
            <person name="Van de Peer Y."/>
            <person name="Verrier P.J."/>
            <person name="Waters E."/>
            <person name="Wood A."/>
            <person name="Yang L."/>
            <person name="Cove D."/>
            <person name="Cuming A."/>
            <person name="Hasebe M."/>
            <person name="Lucas S."/>
            <person name="Mishler D.B."/>
            <person name="Reski R."/>
            <person name="Grigoriev I."/>
            <person name="Quatrano R.S."/>
            <person name="Boore J.L."/>
        </authorList>
    </citation>
    <scope>NUCLEOTIDE SEQUENCE [LARGE SCALE GENOMIC DNA]</scope>
    <source>
        <strain evidence="2 3">cv. Gransden 2004</strain>
    </source>
</reference>
<keyword evidence="1" id="KW-0812">Transmembrane</keyword>
<proteinExistence type="predicted"/>
<dbReference type="InterPro" id="IPR005134">
    <property type="entry name" value="UPF0114"/>
</dbReference>
<keyword evidence="1" id="KW-1133">Transmembrane helix</keyword>
<evidence type="ECO:0000256" key="1">
    <source>
        <dbReference type="SAM" id="Phobius"/>
    </source>
</evidence>
<keyword evidence="3" id="KW-1185">Reference proteome</keyword>
<reference evidence="2 3" key="2">
    <citation type="journal article" date="2018" name="Plant J.">
        <title>The Physcomitrella patens chromosome-scale assembly reveals moss genome structure and evolution.</title>
        <authorList>
            <person name="Lang D."/>
            <person name="Ullrich K.K."/>
            <person name="Murat F."/>
            <person name="Fuchs J."/>
            <person name="Jenkins J."/>
            <person name="Haas F.B."/>
            <person name="Piednoel M."/>
            <person name="Gundlach H."/>
            <person name="Van Bel M."/>
            <person name="Meyberg R."/>
            <person name="Vives C."/>
            <person name="Morata J."/>
            <person name="Symeonidi A."/>
            <person name="Hiss M."/>
            <person name="Muchero W."/>
            <person name="Kamisugi Y."/>
            <person name="Saleh O."/>
            <person name="Blanc G."/>
            <person name="Decker E.L."/>
            <person name="van Gessel N."/>
            <person name="Grimwood J."/>
            <person name="Hayes R.D."/>
            <person name="Graham S.W."/>
            <person name="Gunter L.E."/>
            <person name="McDaniel S.F."/>
            <person name="Hoernstein S.N.W."/>
            <person name="Larsson A."/>
            <person name="Li F.W."/>
            <person name="Perroud P.F."/>
            <person name="Phillips J."/>
            <person name="Ranjan P."/>
            <person name="Rokshar D.S."/>
            <person name="Rothfels C.J."/>
            <person name="Schneider L."/>
            <person name="Shu S."/>
            <person name="Stevenson D.W."/>
            <person name="Thummler F."/>
            <person name="Tillich M."/>
            <person name="Villarreal Aguilar J.C."/>
            <person name="Widiez T."/>
            <person name="Wong G.K."/>
            <person name="Wymore A."/>
            <person name="Zhang Y."/>
            <person name="Zimmer A.D."/>
            <person name="Quatrano R.S."/>
            <person name="Mayer K.F.X."/>
            <person name="Goodstein D."/>
            <person name="Casacuberta J.M."/>
            <person name="Vandepoele K."/>
            <person name="Reski R."/>
            <person name="Cuming A.C."/>
            <person name="Tuskan G.A."/>
            <person name="Maumus F."/>
            <person name="Salse J."/>
            <person name="Schmutz J."/>
            <person name="Rensing S.A."/>
        </authorList>
    </citation>
    <scope>NUCLEOTIDE SEQUENCE [LARGE SCALE GENOMIC DNA]</scope>
    <source>
        <strain evidence="2 3">cv. Gransden 2004</strain>
    </source>
</reference>
<keyword evidence="1" id="KW-0472">Membrane</keyword>
<feature type="transmembrane region" description="Helical" evidence="1">
    <location>
        <begin position="173"/>
        <end position="197"/>
    </location>
</feature>
<dbReference type="EMBL" id="ABEU02000016">
    <property type="status" value="NOT_ANNOTATED_CDS"/>
    <property type="molecule type" value="Genomic_DNA"/>
</dbReference>
<organism evidence="2 3">
    <name type="scientific">Physcomitrium patens</name>
    <name type="common">Spreading-leaved earth moss</name>
    <name type="synonym">Physcomitrella patens</name>
    <dbReference type="NCBI Taxonomy" id="3218"/>
    <lineage>
        <taxon>Eukaryota</taxon>
        <taxon>Viridiplantae</taxon>
        <taxon>Streptophyta</taxon>
        <taxon>Embryophyta</taxon>
        <taxon>Bryophyta</taxon>
        <taxon>Bryophytina</taxon>
        <taxon>Bryopsida</taxon>
        <taxon>Funariidae</taxon>
        <taxon>Funariales</taxon>
        <taxon>Funariaceae</taxon>
        <taxon>Physcomitrium</taxon>
    </lineage>
</organism>
<evidence type="ECO:0000313" key="3">
    <source>
        <dbReference type="Proteomes" id="UP000006727"/>
    </source>
</evidence>
<name>A0A7I4BDT0_PHYPA</name>
<feature type="transmembrane region" description="Helical" evidence="1">
    <location>
        <begin position="217"/>
        <end position="242"/>
    </location>
</feature>
<dbReference type="EnsemblPlants" id="Pp3c16_6920V3.4">
    <property type="protein sequence ID" value="Pp3c16_6920V3.4"/>
    <property type="gene ID" value="Pp3c16_6920"/>
</dbReference>
<dbReference type="AlphaFoldDB" id="A0A7I4BDT0"/>
<dbReference type="Proteomes" id="UP000006727">
    <property type="component" value="Chromosome 16"/>
</dbReference>
<dbReference type="PANTHER" id="PTHR31721">
    <property type="entry name" value="OS06G0710300 PROTEIN"/>
    <property type="match status" value="1"/>
</dbReference>
<dbReference type="PANTHER" id="PTHR31721:SF4">
    <property type="entry name" value="OS06G0710300 PROTEIN"/>
    <property type="match status" value="1"/>
</dbReference>
<dbReference type="FunCoup" id="A0A7I4BDT0">
    <property type="interactions" value="19"/>
</dbReference>
<dbReference type="Pfam" id="PF03350">
    <property type="entry name" value="UPF0114"/>
    <property type="match status" value="1"/>
</dbReference>
<accession>A0A7I4BDT0</accession>
<dbReference type="Gramene" id="Pp3c16_6920V3.4">
    <property type="protein sequence ID" value="Pp3c16_6920V3.4"/>
    <property type="gene ID" value="Pp3c16_6920"/>
</dbReference>
<sequence>MISGLFHRRDSGGPSRILDEFRVRVMAKNAVAGVSNSQCGMIIKPSASMRATRETLRWSNIVSNKTCTSFRRLTVKIHAMGRLNVHCVETSHPCRPRLMSAPFGGRLPTFQIRASHGENVLPPPALSGDNGVATLDSLLDGSSSENKTIPDKIDDRSDRWEAIIERVIFNCRFFTLMAVVGSLVGSVLCFLKGTLFVTQSFVEYFQAAWQGLSTSKVVFLLVEAVDVYLMGTVMLIFGMGLYELFVDTLEVSGAECEEVREPACGSNLFGLFQMKERPKWLEIRSLDELKTKLGHVIVMILLVGMFEKSKKVPINNGLDLLCFSASILLSSGCLFLLSKLHSTHSGAH</sequence>
<gene>
    <name evidence="2" type="primary">LOC112293531</name>
</gene>